<gene>
    <name evidence="1" type="ORF">EEX84_12070</name>
</gene>
<keyword evidence="2" id="KW-1185">Reference proteome</keyword>
<organism evidence="1 2">
    <name type="scientific">Planococcus salinus</name>
    <dbReference type="NCBI Taxonomy" id="1848460"/>
    <lineage>
        <taxon>Bacteria</taxon>
        <taxon>Bacillati</taxon>
        <taxon>Bacillota</taxon>
        <taxon>Bacilli</taxon>
        <taxon>Bacillales</taxon>
        <taxon>Caryophanaceae</taxon>
        <taxon>Planococcus</taxon>
    </lineage>
</organism>
<reference evidence="1 2" key="1">
    <citation type="journal article" date="2018" name="Int. J. Syst. Evol. Microbiol.">
        <title>Planococcus salinus sp. nov., a moderately halophilic bacterium isolated from a saline-alkali soil.</title>
        <authorList>
            <person name="Gan L."/>
        </authorList>
    </citation>
    <scope>NUCLEOTIDE SEQUENCE [LARGE SCALE GENOMIC DNA]</scope>
    <source>
        <strain evidence="1 2">LCB217</strain>
    </source>
</reference>
<dbReference type="EMBL" id="RIAX01000009">
    <property type="protein sequence ID" value="RNF38850.1"/>
    <property type="molecule type" value="Genomic_DNA"/>
</dbReference>
<dbReference type="RefSeq" id="WP_123165906.1">
    <property type="nucleotide sequence ID" value="NZ_RIAX01000009.1"/>
</dbReference>
<sequence>MKKAEKIMLEQVIDWNFDTGGYSLCHASLGPGGEICLLFASSTPDLLEGSFPPIRTAEAITYKALFIKDETYSETTISNQKWNYHFLQPMGEDHLLLACARSMNYGGGRVDENARLFDREGNFIRSFCLGDGIEHLYTTGDGRIWTGYFDEGIFGNYGWDDPIGKAGLICWDAFGNISELYEQPNAHFIADCYALNVASDDEVWFYFYTDFHIGKRKNGKTEYFIPDINGATAFAVCQHLLLFNGGYGIHDRFYLFEKNASRYRRRREIVFVNSAGKKLKPLFMSARGSKVLLQCDTASYVFDLKSLAKDHS</sequence>
<evidence type="ECO:0000313" key="1">
    <source>
        <dbReference type="EMBL" id="RNF38850.1"/>
    </source>
</evidence>
<comment type="caution">
    <text evidence="1">The sequence shown here is derived from an EMBL/GenBank/DDBJ whole genome shotgun (WGS) entry which is preliminary data.</text>
</comment>
<dbReference type="OrthoDB" id="6636929at2"/>
<name>A0A3M8P6E9_9BACL</name>
<dbReference type="Proteomes" id="UP000275473">
    <property type="component" value="Unassembled WGS sequence"/>
</dbReference>
<proteinExistence type="predicted"/>
<accession>A0A3M8P6E9</accession>
<protein>
    <submittedName>
        <fullName evidence="1">Uncharacterized protein</fullName>
    </submittedName>
</protein>
<evidence type="ECO:0000313" key="2">
    <source>
        <dbReference type="Proteomes" id="UP000275473"/>
    </source>
</evidence>
<dbReference type="AlphaFoldDB" id="A0A3M8P6E9"/>